<evidence type="ECO:0000313" key="2">
    <source>
        <dbReference type="Proteomes" id="UP000076722"/>
    </source>
</evidence>
<sequence>MIVRHNCPCGYGISLISFTSFLSLPPSKIIIFVLPVVEVATPTILAKFRCLSYMALLDVCTREVKENEVHNRSPLNLISLLKSWKPWHSFAFSDFASNLRNITALRLLAGA</sequence>
<gene>
    <name evidence="1" type="ORF">SISNIDRAFT_229357</name>
</gene>
<reference evidence="1 2" key="1">
    <citation type="journal article" date="2016" name="Mol. Biol. Evol.">
        <title>Comparative Genomics of Early-Diverging Mushroom-Forming Fungi Provides Insights into the Origins of Lignocellulose Decay Capabilities.</title>
        <authorList>
            <person name="Nagy L.G."/>
            <person name="Riley R."/>
            <person name="Tritt A."/>
            <person name="Adam C."/>
            <person name="Daum C."/>
            <person name="Floudas D."/>
            <person name="Sun H."/>
            <person name="Yadav J.S."/>
            <person name="Pangilinan J."/>
            <person name="Larsson K.H."/>
            <person name="Matsuura K."/>
            <person name="Barry K."/>
            <person name="Labutti K."/>
            <person name="Kuo R."/>
            <person name="Ohm R.A."/>
            <person name="Bhattacharya S.S."/>
            <person name="Shirouzu T."/>
            <person name="Yoshinaga Y."/>
            <person name="Martin F.M."/>
            <person name="Grigoriev I.V."/>
            <person name="Hibbett D.S."/>
        </authorList>
    </citation>
    <scope>NUCLEOTIDE SEQUENCE [LARGE SCALE GENOMIC DNA]</scope>
    <source>
        <strain evidence="1 2">HHB9708</strain>
    </source>
</reference>
<accession>A0A164Q639</accession>
<protein>
    <submittedName>
        <fullName evidence="1">Uncharacterized protein</fullName>
    </submittedName>
</protein>
<dbReference type="Proteomes" id="UP000076722">
    <property type="component" value="Unassembled WGS sequence"/>
</dbReference>
<dbReference type="EMBL" id="KV419428">
    <property type="protein sequence ID" value="KZS89361.1"/>
    <property type="molecule type" value="Genomic_DNA"/>
</dbReference>
<keyword evidence="2" id="KW-1185">Reference proteome</keyword>
<proteinExistence type="predicted"/>
<name>A0A164Q639_9AGAM</name>
<dbReference type="AlphaFoldDB" id="A0A164Q639"/>
<evidence type="ECO:0000313" key="1">
    <source>
        <dbReference type="EMBL" id="KZS89361.1"/>
    </source>
</evidence>
<organism evidence="1 2">
    <name type="scientific">Sistotremastrum niveocremeum HHB9708</name>
    <dbReference type="NCBI Taxonomy" id="1314777"/>
    <lineage>
        <taxon>Eukaryota</taxon>
        <taxon>Fungi</taxon>
        <taxon>Dikarya</taxon>
        <taxon>Basidiomycota</taxon>
        <taxon>Agaricomycotina</taxon>
        <taxon>Agaricomycetes</taxon>
        <taxon>Sistotremastrales</taxon>
        <taxon>Sistotremastraceae</taxon>
        <taxon>Sertulicium</taxon>
        <taxon>Sertulicium niveocremeum</taxon>
    </lineage>
</organism>